<dbReference type="SMART" id="SM00028">
    <property type="entry name" value="TPR"/>
    <property type="match status" value="2"/>
</dbReference>
<dbReference type="Pfam" id="PF13181">
    <property type="entry name" value="TPR_8"/>
    <property type="match status" value="2"/>
</dbReference>
<feature type="repeat" description="TPR" evidence="1">
    <location>
        <begin position="99"/>
        <end position="132"/>
    </location>
</feature>
<keyword evidence="1" id="KW-0802">TPR repeat</keyword>
<comment type="caution">
    <text evidence="3">The sequence shown here is derived from an EMBL/GenBank/DDBJ whole genome shotgun (WGS) entry which is preliminary data.</text>
</comment>
<gene>
    <name evidence="3" type="ORF">ECRASSUSDP1_LOCUS6146</name>
</gene>
<evidence type="ECO:0000256" key="1">
    <source>
        <dbReference type="PROSITE-ProRule" id="PRU00339"/>
    </source>
</evidence>
<evidence type="ECO:0000259" key="2">
    <source>
        <dbReference type="Pfam" id="PF16669"/>
    </source>
</evidence>
<organism evidence="3 4">
    <name type="scientific">Euplotes crassus</name>
    <dbReference type="NCBI Taxonomy" id="5936"/>
    <lineage>
        <taxon>Eukaryota</taxon>
        <taxon>Sar</taxon>
        <taxon>Alveolata</taxon>
        <taxon>Ciliophora</taxon>
        <taxon>Intramacronucleata</taxon>
        <taxon>Spirotrichea</taxon>
        <taxon>Hypotrichia</taxon>
        <taxon>Euplotida</taxon>
        <taxon>Euplotidae</taxon>
        <taxon>Moneuplotes</taxon>
    </lineage>
</organism>
<dbReference type="SUPFAM" id="SSF48452">
    <property type="entry name" value="TPR-like"/>
    <property type="match status" value="1"/>
</dbReference>
<dbReference type="PROSITE" id="PS50005">
    <property type="entry name" value="TPR"/>
    <property type="match status" value="1"/>
</dbReference>
<dbReference type="Proteomes" id="UP001295684">
    <property type="component" value="Unassembled WGS sequence"/>
</dbReference>
<dbReference type="Gene3D" id="1.25.40.10">
    <property type="entry name" value="Tetratricopeptide repeat domain"/>
    <property type="match status" value="1"/>
</dbReference>
<dbReference type="Pfam" id="PF16669">
    <property type="entry name" value="TTC5_OB"/>
    <property type="match status" value="1"/>
</dbReference>
<accession>A0AAD1X6D0</accession>
<dbReference type="InterPro" id="IPR019734">
    <property type="entry name" value="TPR_rpt"/>
</dbReference>
<sequence>METTGETTEDKTLTVRQGLNDLEILDDTYFQKDRDTKIQEKFDSVMEQIEKEYSGYGDDAAKESEYIYLKSKAQDFMPTLQKEAKEGMEKALELNGENYEAIRDLGVVYYKEKDYLRSMEFYNKALEIKGDDRKCLGYLSIALRAAPTKDDAQKQENLEKGITLAKEAINQDIMDGYSWYLLGNSYMSAFFTLEKYEYLDNSLKAYTQSEKTQKYPNPDLYFNRASICTYFERYSEAIRDYMTAHSIDPGLNGQSKAEKIVEFVIGTTRMIEQKKKSKNKKTSDLVKELPKALGEVKFLSTRETEETFKYKLLPQPDFEAGENRGVIFSAKVICQIHKDPPVPACFLVIDSSHTYSVVSLYSIHKGIKDKIKYGDEILIRDPVLMFISIEYQSRLLTYPSIRVIHISDILVNQETLSDVYGKAEAISESQ</sequence>
<dbReference type="InterPro" id="IPR032076">
    <property type="entry name" value="TTC5_OB"/>
</dbReference>
<name>A0AAD1X6D0_EUPCR</name>
<feature type="domain" description="Tetratricopeptide repeat protein 5 OB fold" evidence="2">
    <location>
        <begin position="317"/>
        <end position="417"/>
    </location>
</feature>
<dbReference type="InterPro" id="IPR011990">
    <property type="entry name" value="TPR-like_helical_dom_sf"/>
</dbReference>
<evidence type="ECO:0000313" key="3">
    <source>
        <dbReference type="EMBL" id="CAI2364798.1"/>
    </source>
</evidence>
<reference evidence="3" key="1">
    <citation type="submission" date="2023-07" db="EMBL/GenBank/DDBJ databases">
        <authorList>
            <consortium name="AG Swart"/>
            <person name="Singh M."/>
            <person name="Singh A."/>
            <person name="Seah K."/>
            <person name="Emmerich C."/>
        </authorList>
    </citation>
    <scope>NUCLEOTIDE SEQUENCE</scope>
    <source>
        <strain evidence="3">DP1</strain>
    </source>
</reference>
<dbReference type="AlphaFoldDB" id="A0AAD1X6D0"/>
<evidence type="ECO:0000313" key="4">
    <source>
        <dbReference type="Proteomes" id="UP001295684"/>
    </source>
</evidence>
<keyword evidence="4" id="KW-1185">Reference proteome</keyword>
<proteinExistence type="predicted"/>
<dbReference type="EMBL" id="CAMPGE010005952">
    <property type="protein sequence ID" value="CAI2364798.1"/>
    <property type="molecule type" value="Genomic_DNA"/>
</dbReference>
<protein>
    <recommendedName>
        <fullName evidence="2">Tetratricopeptide repeat protein 5 OB fold domain-containing protein</fullName>
    </recommendedName>
</protein>